<dbReference type="EMBL" id="LR743590">
    <property type="protein sequence ID" value="CAA2617760.1"/>
    <property type="molecule type" value="Genomic_DNA"/>
</dbReference>
<dbReference type="SUPFAM" id="SSF141255">
    <property type="entry name" value="YccV-like"/>
    <property type="match status" value="1"/>
</dbReference>
<dbReference type="Gene3D" id="2.30.30.390">
    <property type="entry name" value="Hemimethylated DNA-binding domain"/>
    <property type="match status" value="1"/>
</dbReference>
<dbReference type="InterPro" id="IPR053189">
    <property type="entry name" value="Clp_protease_adapter_ClpF"/>
</dbReference>
<dbReference type="SMART" id="SM00992">
    <property type="entry name" value="YccV-like"/>
    <property type="match status" value="1"/>
</dbReference>
<accession>A0A7I8II36</accession>
<feature type="coiled-coil region" evidence="1">
    <location>
        <begin position="33"/>
        <end position="60"/>
    </location>
</feature>
<gene>
    <name evidence="3" type="ORF">SI7747_03003922</name>
</gene>
<dbReference type="InterPro" id="IPR011722">
    <property type="entry name" value="Hemimethylated_DNA-bd_dom"/>
</dbReference>
<protein>
    <recommendedName>
        <fullName evidence="2">Hemimethylated DNA-binding domain-containing protein</fullName>
    </recommendedName>
</protein>
<dbReference type="PANTHER" id="PTHR48439:SF1">
    <property type="entry name" value="HEMIMETHYLATED DNA-BINDING DOMAIN-CONTAINING PROTEIN"/>
    <property type="match status" value="1"/>
</dbReference>
<dbReference type="EMBL" id="CACRZD030000003">
    <property type="protein sequence ID" value="CAA6657454.1"/>
    <property type="molecule type" value="Genomic_DNA"/>
</dbReference>
<dbReference type="GO" id="GO:0003677">
    <property type="term" value="F:DNA binding"/>
    <property type="evidence" value="ECO:0007669"/>
    <property type="project" value="InterPro"/>
</dbReference>
<keyword evidence="1" id="KW-0175">Coiled coil</keyword>
<dbReference type="PANTHER" id="PTHR48439">
    <property type="entry name" value="HEMIMETHYLATED DNA-BINDING DOMAIN-CONTAINING PROTEIN"/>
    <property type="match status" value="1"/>
</dbReference>
<sequence length="259" mass="29375">MDANSERSESANEDILIFFFQLDLQTRIQYALNMEQYDVAQQLRNKLAEVETEIINKREINRGSSSKNEAQDKAINLLCLRADLQKAIEDENYTLAADLRDEISKIEADSLAASAKALAYENLRYSFRLGQKLKHKIFGYQAVVCGMDPVCCETSSWMETARVDKLIKGPNQPFYQVLVDVNADPDLLVAYGMIQLMEENLSCAGLQEGLIIHTFPSCSTGWTLRGLHPVKQLREKYKRPRYEVPVDVSSDPDEEGEDP</sequence>
<dbReference type="Proteomes" id="UP001189122">
    <property type="component" value="Unassembled WGS sequence"/>
</dbReference>
<evidence type="ECO:0000256" key="1">
    <source>
        <dbReference type="SAM" id="Coils"/>
    </source>
</evidence>
<evidence type="ECO:0000313" key="3">
    <source>
        <dbReference type="EMBL" id="CAA2617760.1"/>
    </source>
</evidence>
<feature type="domain" description="Hemimethylated DNA-binding" evidence="2">
    <location>
        <begin position="124"/>
        <end position="245"/>
    </location>
</feature>
<reference evidence="3 4" key="1">
    <citation type="submission" date="2019-12" db="EMBL/GenBank/DDBJ databases">
        <authorList>
            <person name="Scholz U."/>
            <person name="Mascher M."/>
            <person name="Fiebig A."/>
        </authorList>
    </citation>
    <scope>NUCLEOTIDE SEQUENCE</scope>
</reference>
<evidence type="ECO:0000313" key="4">
    <source>
        <dbReference type="Proteomes" id="UP001189122"/>
    </source>
</evidence>
<name>A0A7I8II36_SPIIN</name>
<proteinExistence type="predicted"/>
<dbReference type="AlphaFoldDB" id="A0A7I8II36"/>
<dbReference type="InterPro" id="IPR001943">
    <property type="entry name" value="UVR_dom"/>
</dbReference>
<evidence type="ECO:0000259" key="2">
    <source>
        <dbReference type="SMART" id="SM00992"/>
    </source>
</evidence>
<dbReference type="InterPro" id="IPR036623">
    <property type="entry name" value="Hemimethylated_DNA-bd_sf"/>
</dbReference>
<keyword evidence="4" id="KW-1185">Reference proteome</keyword>
<dbReference type="Pfam" id="PF02151">
    <property type="entry name" value="UVR"/>
    <property type="match status" value="1"/>
</dbReference>
<dbReference type="NCBIfam" id="TIGR02097">
    <property type="entry name" value="yccV"/>
    <property type="match status" value="1"/>
</dbReference>
<dbReference type="Pfam" id="PF08755">
    <property type="entry name" value="YccV-like"/>
    <property type="match status" value="1"/>
</dbReference>
<organism evidence="3">
    <name type="scientific">Spirodela intermedia</name>
    <name type="common">Intermediate duckweed</name>
    <dbReference type="NCBI Taxonomy" id="51605"/>
    <lineage>
        <taxon>Eukaryota</taxon>
        <taxon>Viridiplantae</taxon>
        <taxon>Streptophyta</taxon>
        <taxon>Embryophyta</taxon>
        <taxon>Tracheophyta</taxon>
        <taxon>Spermatophyta</taxon>
        <taxon>Magnoliopsida</taxon>
        <taxon>Liliopsida</taxon>
        <taxon>Araceae</taxon>
        <taxon>Lemnoideae</taxon>
        <taxon>Spirodela</taxon>
    </lineage>
</organism>